<evidence type="ECO:0000313" key="1">
    <source>
        <dbReference type="EMBL" id="SHK44807.1"/>
    </source>
</evidence>
<gene>
    <name evidence="1" type="ORF">SAMN02745216_03479</name>
</gene>
<dbReference type="RefSeq" id="WP_073477521.1">
    <property type="nucleotide sequence ID" value="NZ_FQZU01000024.1"/>
</dbReference>
<dbReference type="PANTHER" id="PTHR35336">
    <property type="entry name" value="ADENOSYLCOBINAMIDE AMIDOHYDROLASE"/>
    <property type="match status" value="1"/>
</dbReference>
<dbReference type="OrthoDB" id="9767827at2"/>
<dbReference type="PANTHER" id="PTHR35336:SF5">
    <property type="entry name" value="ADENOSYLCOBINAMIDE AMIDOHYDROLASE"/>
    <property type="match status" value="1"/>
</dbReference>
<name>A0A1M6SJH6_9BACT</name>
<dbReference type="GO" id="GO:0016787">
    <property type="term" value="F:hydrolase activity"/>
    <property type="evidence" value="ECO:0007669"/>
    <property type="project" value="UniProtKB-KW"/>
</dbReference>
<dbReference type="STRING" id="1121393.SAMN02745216_03479"/>
<dbReference type="InterPro" id="IPR002808">
    <property type="entry name" value="AdoCbi_amidolase"/>
</dbReference>
<dbReference type="Proteomes" id="UP000183994">
    <property type="component" value="Unassembled WGS sequence"/>
</dbReference>
<dbReference type="Pfam" id="PF01955">
    <property type="entry name" value="CbiZ"/>
    <property type="match status" value="1"/>
</dbReference>
<protein>
    <submittedName>
        <fullName evidence="1">Adenosylcobinamide amidohydrolase</fullName>
    </submittedName>
</protein>
<accession>A0A1M6SJH6</accession>
<dbReference type="EMBL" id="FQZU01000024">
    <property type="protein sequence ID" value="SHK44807.1"/>
    <property type="molecule type" value="Genomic_DNA"/>
</dbReference>
<organism evidence="1 2">
    <name type="scientific">Desulfatibacillum alkenivorans DSM 16219</name>
    <dbReference type="NCBI Taxonomy" id="1121393"/>
    <lineage>
        <taxon>Bacteria</taxon>
        <taxon>Pseudomonadati</taxon>
        <taxon>Thermodesulfobacteriota</taxon>
        <taxon>Desulfobacteria</taxon>
        <taxon>Desulfobacterales</taxon>
        <taxon>Desulfatibacillaceae</taxon>
        <taxon>Desulfatibacillum</taxon>
    </lineage>
</organism>
<dbReference type="AlphaFoldDB" id="A0A1M6SJH6"/>
<evidence type="ECO:0000313" key="2">
    <source>
        <dbReference type="Proteomes" id="UP000183994"/>
    </source>
</evidence>
<keyword evidence="1" id="KW-0378">Hydrolase</keyword>
<dbReference type="InterPro" id="IPR052209">
    <property type="entry name" value="CbiZ"/>
</dbReference>
<sequence>MLMDKYYDGMELHRKDKILFVRFTSPHRVVSTCRAGGGLADDYDGIYNQQGCEPTNHMHAAHKTAVDDPAEYRRMTCEQHGLGSDKWATLGTAANMNCAAVAVESFRGLKVVAACTGGVESNAGRVGDPASFLETETGHEKLEAPQPPPHGTINTMICINKELARGAMVRVVMTATEAKTAVLQELAVNSRYSDGLATGTGTDQIAVASKLNTGKPLTGAGKHSKLGELIGLAVKKAIRQTLLQQNGMSPEGQRSCRIHLQRFGATKESMLRGMGAWLDDADQRLLKDNFSCMDKDPAAAGAIMALVHLQDKYAWGLLPETCLPEIMGGQAALAACSVSGDFSKFNDYRNELAPCSGGMTGQEFLDLALKALGFGFRDKWTDARRPQAGAGD</sequence>
<keyword evidence="2" id="KW-1185">Reference proteome</keyword>
<proteinExistence type="predicted"/>
<reference evidence="2" key="1">
    <citation type="submission" date="2016-11" db="EMBL/GenBank/DDBJ databases">
        <authorList>
            <person name="Varghese N."/>
            <person name="Submissions S."/>
        </authorList>
    </citation>
    <scope>NUCLEOTIDE SEQUENCE [LARGE SCALE GENOMIC DNA]</scope>
    <source>
        <strain evidence="2">DSM 16219</strain>
    </source>
</reference>